<sequence length="299" mass="34129">MKIIRYDSFGEDDEMEPESMEEAPVMIPRSRRYCGRFVRPLIQLYSVHIMNFTGNIYGTIRVQDTAMLQDLYIRERDESEPICPTHNELLMIGPDVAMSARGDFAIFVDLIYKDTDLPLVKDGLLTGTMPWYIVFRDAVEAAVEVKLIIRDGEDPSHVYGRITACNSYFAEEVLLFRKRSNEHIDVRSGQIIPLSRFVVTVPVLSLLIVRADLWNYSAISSDAIAKGTAEFSFPVELRGTFEKRICGQCSQIQVKASARSDLTASQSISRTTDNRSYWDEESFCWVTFQQRSKSMERAG</sequence>
<name>A0A834YZ95_TETSI</name>
<evidence type="ECO:0000313" key="3">
    <source>
        <dbReference type="Proteomes" id="UP000655225"/>
    </source>
</evidence>
<feature type="domain" description="DUF6598" evidence="1">
    <location>
        <begin position="41"/>
        <end position="116"/>
    </location>
</feature>
<dbReference type="EMBL" id="JABCRI010000013">
    <property type="protein sequence ID" value="KAF8395078.1"/>
    <property type="molecule type" value="Genomic_DNA"/>
</dbReference>
<dbReference type="PANTHER" id="PTHR33065">
    <property type="entry name" value="OS07G0486400 PROTEIN"/>
    <property type="match status" value="1"/>
</dbReference>
<accession>A0A834YZ95</accession>
<organism evidence="2 3">
    <name type="scientific">Tetracentron sinense</name>
    <name type="common">Spur-leaf</name>
    <dbReference type="NCBI Taxonomy" id="13715"/>
    <lineage>
        <taxon>Eukaryota</taxon>
        <taxon>Viridiplantae</taxon>
        <taxon>Streptophyta</taxon>
        <taxon>Embryophyta</taxon>
        <taxon>Tracheophyta</taxon>
        <taxon>Spermatophyta</taxon>
        <taxon>Magnoliopsida</taxon>
        <taxon>Trochodendrales</taxon>
        <taxon>Trochodendraceae</taxon>
        <taxon>Tetracentron</taxon>
    </lineage>
</organism>
<dbReference type="PANTHER" id="PTHR33065:SF88">
    <property type="entry name" value="OS11G0104220 PROTEIN"/>
    <property type="match status" value="1"/>
</dbReference>
<evidence type="ECO:0000313" key="2">
    <source>
        <dbReference type="EMBL" id="KAF8395078.1"/>
    </source>
</evidence>
<dbReference type="AlphaFoldDB" id="A0A834YZ95"/>
<dbReference type="OrthoDB" id="1602268at2759"/>
<gene>
    <name evidence="2" type="ORF">HHK36_019018</name>
</gene>
<dbReference type="Pfam" id="PF20241">
    <property type="entry name" value="DUF6598"/>
    <property type="match status" value="2"/>
</dbReference>
<feature type="domain" description="DUF6598" evidence="1">
    <location>
        <begin position="132"/>
        <end position="255"/>
    </location>
</feature>
<reference evidence="2 3" key="1">
    <citation type="submission" date="2020-04" db="EMBL/GenBank/DDBJ databases">
        <title>Plant Genome Project.</title>
        <authorList>
            <person name="Zhang R.-G."/>
        </authorList>
    </citation>
    <scope>NUCLEOTIDE SEQUENCE [LARGE SCALE GENOMIC DNA]</scope>
    <source>
        <strain evidence="2">YNK0</strain>
        <tissue evidence="2">Leaf</tissue>
    </source>
</reference>
<evidence type="ECO:0000259" key="1">
    <source>
        <dbReference type="Pfam" id="PF20241"/>
    </source>
</evidence>
<protein>
    <recommendedName>
        <fullName evidence="1">DUF6598 domain-containing protein</fullName>
    </recommendedName>
</protein>
<proteinExistence type="predicted"/>
<keyword evidence="3" id="KW-1185">Reference proteome</keyword>
<dbReference type="InterPro" id="IPR046533">
    <property type="entry name" value="DUF6598"/>
</dbReference>
<comment type="caution">
    <text evidence="2">The sequence shown here is derived from an EMBL/GenBank/DDBJ whole genome shotgun (WGS) entry which is preliminary data.</text>
</comment>
<dbReference type="Proteomes" id="UP000655225">
    <property type="component" value="Unassembled WGS sequence"/>
</dbReference>